<evidence type="ECO:0000313" key="4">
    <source>
        <dbReference type="EMBL" id="KAF7135438.1"/>
    </source>
</evidence>
<reference evidence="4" key="1">
    <citation type="submission" date="2019-11" db="EMBL/GenBank/DDBJ databases">
        <authorList>
            <person name="Liu Y."/>
            <person name="Hou J."/>
            <person name="Li T.-Q."/>
            <person name="Guan C.-H."/>
            <person name="Wu X."/>
            <person name="Wu H.-Z."/>
            <person name="Ling F."/>
            <person name="Zhang R."/>
            <person name="Shi X.-G."/>
            <person name="Ren J.-P."/>
            <person name="Chen E.-F."/>
            <person name="Sun J.-M."/>
        </authorList>
    </citation>
    <scope>NUCLEOTIDE SEQUENCE</scope>
    <source>
        <strain evidence="4">Adult_tree_wgs_1</strain>
        <tissue evidence="4">Leaves</tissue>
    </source>
</reference>
<dbReference type="AlphaFoldDB" id="A0A834GIB0"/>
<dbReference type="OrthoDB" id="439808at2759"/>
<dbReference type="Proteomes" id="UP000626092">
    <property type="component" value="Unassembled WGS sequence"/>
</dbReference>
<accession>A0A834GIB0</accession>
<evidence type="ECO:0000256" key="2">
    <source>
        <dbReference type="PROSITE-ProRule" id="PRU00176"/>
    </source>
</evidence>
<protein>
    <recommendedName>
        <fullName evidence="3">RRM domain-containing protein</fullName>
    </recommendedName>
</protein>
<dbReference type="CDD" id="cd21608">
    <property type="entry name" value="RRM2_NsCP33_like"/>
    <property type="match status" value="1"/>
</dbReference>
<name>A0A834GIB0_RHOSS</name>
<dbReference type="Gene3D" id="3.30.70.330">
    <property type="match status" value="1"/>
</dbReference>
<feature type="domain" description="RRM" evidence="3">
    <location>
        <begin position="40"/>
        <end position="106"/>
    </location>
</feature>
<dbReference type="PROSITE" id="PS50102">
    <property type="entry name" value="RRM"/>
    <property type="match status" value="1"/>
</dbReference>
<keyword evidence="5" id="KW-1185">Reference proteome</keyword>
<dbReference type="InterPro" id="IPR035979">
    <property type="entry name" value="RBD_domain_sf"/>
</dbReference>
<dbReference type="GO" id="GO:0003723">
    <property type="term" value="F:RNA binding"/>
    <property type="evidence" value="ECO:0007669"/>
    <property type="project" value="UniProtKB-UniRule"/>
</dbReference>
<dbReference type="InterPro" id="IPR000504">
    <property type="entry name" value="RRM_dom"/>
</dbReference>
<evidence type="ECO:0000313" key="5">
    <source>
        <dbReference type="Proteomes" id="UP000626092"/>
    </source>
</evidence>
<dbReference type="InterPro" id="IPR048289">
    <property type="entry name" value="RRM2_NsCP33-like"/>
</dbReference>
<sequence>MALFSKVGNILKQTVSKNINTELCGSNSSIFQMIRCMSSSKLFIGGVSYATDDTSLREAFEKYGEVVEARIIMDRETGRSRGFGFVTYSSGEEASAALQALDGQVMIAIFSNLFSW</sequence>
<dbReference type="InterPro" id="IPR052462">
    <property type="entry name" value="SLIRP/GR-RBP-like"/>
</dbReference>
<keyword evidence="1 2" id="KW-0694">RNA-binding</keyword>
<gene>
    <name evidence="4" type="ORF">RHSIM_Rhsim08G0145900</name>
</gene>
<dbReference type="EMBL" id="WJXA01000008">
    <property type="protein sequence ID" value="KAF7135438.1"/>
    <property type="molecule type" value="Genomic_DNA"/>
</dbReference>
<proteinExistence type="predicted"/>
<dbReference type="Pfam" id="PF00076">
    <property type="entry name" value="RRM_1"/>
    <property type="match status" value="1"/>
</dbReference>
<evidence type="ECO:0000259" key="3">
    <source>
        <dbReference type="PROSITE" id="PS50102"/>
    </source>
</evidence>
<organism evidence="4 5">
    <name type="scientific">Rhododendron simsii</name>
    <name type="common">Sims's rhododendron</name>
    <dbReference type="NCBI Taxonomy" id="118357"/>
    <lineage>
        <taxon>Eukaryota</taxon>
        <taxon>Viridiplantae</taxon>
        <taxon>Streptophyta</taxon>
        <taxon>Embryophyta</taxon>
        <taxon>Tracheophyta</taxon>
        <taxon>Spermatophyta</taxon>
        <taxon>Magnoliopsida</taxon>
        <taxon>eudicotyledons</taxon>
        <taxon>Gunneridae</taxon>
        <taxon>Pentapetalae</taxon>
        <taxon>asterids</taxon>
        <taxon>Ericales</taxon>
        <taxon>Ericaceae</taxon>
        <taxon>Ericoideae</taxon>
        <taxon>Rhodoreae</taxon>
        <taxon>Rhododendron</taxon>
    </lineage>
</organism>
<dbReference type="SUPFAM" id="SSF54928">
    <property type="entry name" value="RNA-binding domain, RBD"/>
    <property type="match status" value="1"/>
</dbReference>
<comment type="caution">
    <text evidence="4">The sequence shown here is derived from an EMBL/GenBank/DDBJ whole genome shotgun (WGS) entry which is preliminary data.</text>
</comment>
<dbReference type="InterPro" id="IPR012677">
    <property type="entry name" value="Nucleotide-bd_a/b_plait_sf"/>
</dbReference>
<dbReference type="SMART" id="SM00360">
    <property type="entry name" value="RRM"/>
    <property type="match status" value="1"/>
</dbReference>
<evidence type="ECO:0000256" key="1">
    <source>
        <dbReference type="ARBA" id="ARBA00022884"/>
    </source>
</evidence>
<dbReference type="PANTHER" id="PTHR48027">
    <property type="entry name" value="HETEROGENEOUS NUCLEAR RIBONUCLEOPROTEIN 87F-RELATED"/>
    <property type="match status" value="1"/>
</dbReference>